<evidence type="ECO:0000313" key="2">
    <source>
        <dbReference type="Proteomes" id="UP000005149"/>
    </source>
</evidence>
<dbReference type="SUPFAM" id="SSF55874">
    <property type="entry name" value="ATPase domain of HSP90 chaperone/DNA topoisomerase II/histidine kinase"/>
    <property type="match status" value="1"/>
</dbReference>
<evidence type="ECO:0000313" key="1">
    <source>
        <dbReference type="EMBL" id="EKB29500.1"/>
    </source>
</evidence>
<sequence>MHRIGEPGHLMASERRHPPSAACLSASMRDIGYSLETAIADLIDNSISAGACKIDIICDVTSASPAMVIFDNGRGMTEEELLIAMRHGTDSPARRRSSHDLGRFGLGLKTASFSQCRSLTVVSIKHGLISGAEWNLDRIDASDDWLLSILEPIDIEALPHIELLGDNGTAVIWRKLDRLLEDEIGVHRDEIVNEKLDVVGRHLSLVFHRFLSGELKGYSKLSLSINGHPITAFDPFCRKNPATQILPEEVVHIGAAQVRLQPFILPHHSRLSASEYDYYQDRSDFISNQGCYVYRNGRLMAWGDWFRIVPKGEATKLARVQIDFPNSLDEDWTIDIKKSRARPPHAVRERLRQILTKVTARSVTVHRGRGQKLFHDIQAPFWERYADHDGIRFTINDQHPVIASLASRLLPEDAELFRTLLDSVAASLPVEMIYSDYSTHPREINQRVLDESQTIERLRSLRQVLYGDGPGDAKVFLQIVHSTHLFDGQIDIAEKFIAEAFS</sequence>
<dbReference type="Gene3D" id="3.30.565.10">
    <property type="entry name" value="Histidine kinase-like ATPase, C-terminal domain"/>
    <property type="match status" value="1"/>
</dbReference>
<dbReference type="AlphaFoldDB" id="K1JCZ6"/>
<name>K1JCZ6_9GAMM</name>
<dbReference type="EMBL" id="AGWR01000006">
    <property type="protein sequence ID" value="EKB29500.1"/>
    <property type="molecule type" value="Genomic_DNA"/>
</dbReference>
<accession>K1JCZ6</accession>
<proteinExistence type="predicted"/>
<dbReference type="Proteomes" id="UP000005149">
    <property type="component" value="Unassembled WGS sequence"/>
</dbReference>
<protein>
    <recommendedName>
        <fullName evidence="3">ATP-binding protein</fullName>
    </recommendedName>
</protein>
<evidence type="ECO:0008006" key="3">
    <source>
        <dbReference type="Google" id="ProtNLM"/>
    </source>
</evidence>
<dbReference type="PATRIC" id="fig|1073377.4.peg.732"/>
<reference evidence="1 2" key="1">
    <citation type="submission" date="2012-06" db="EMBL/GenBank/DDBJ databases">
        <title>The Genome Sequence of Aeromonas hydrophila SSU.</title>
        <authorList>
            <consortium name="The Broad Institute Genome Sequencing Platform"/>
            <person name="Earl A."/>
            <person name="Ward D."/>
            <person name="Feldgarden M."/>
            <person name="Gevers D."/>
            <person name="Chopra A."/>
            <person name="Walker B."/>
            <person name="Young S.K."/>
            <person name="Zeng Q."/>
            <person name="Gargeya S."/>
            <person name="Fitzgerald M."/>
            <person name="Haas B."/>
            <person name="Abouelleil A."/>
            <person name="Alvarado L."/>
            <person name="Arachchi H.M."/>
            <person name="Berlin A.M."/>
            <person name="Chapman S.B."/>
            <person name="Goldberg J."/>
            <person name="Griggs A."/>
            <person name="Gujja S."/>
            <person name="Hansen M."/>
            <person name="Howarth C."/>
            <person name="Imamovic A."/>
            <person name="Larimer J."/>
            <person name="McCowan C."/>
            <person name="Montmayeur A."/>
            <person name="Murphy C."/>
            <person name="Neiman D."/>
            <person name="Pearson M."/>
            <person name="Priest M."/>
            <person name="Roberts A."/>
            <person name="Saif S."/>
            <person name="Shea T."/>
            <person name="Sisk P."/>
            <person name="Sykes S."/>
            <person name="Wortman J."/>
            <person name="Nusbaum C."/>
            <person name="Birren B."/>
        </authorList>
    </citation>
    <scope>NUCLEOTIDE SEQUENCE [LARGE SCALE GENOMIC DNA]</scope>
    <source>
        <strain evidence="1 2">SSU</strain>
    </source>
</reference>
<comment type="caution">
    <text evidence="1">The sequence shown here is derived from an EMBL/GenBank/DDBJ whole genome shotgun (WGS) entry which is preliminary data.</text>
</comment>
<organism evidence="1 2">
    <name type="scientific">Aeromonas dhakensis</name>
    <dbReference type="NCBI Taxonomy" id="196024"/>
    <lineage>
        <taxon>Bacteria</taxon>
        <taxon>Pseudomonadati</taxon>
        <taxon>Pseudomonadota</taxon>
        <taxon>Gammaproteobacteria</taxon>
        <taxon>Aeromonadales</taxon>
        <taxon>Aeromonadaceae</taxon>
        <taxon>Aeromonas</taxon>
    </lineage>
</organism>
<gene>
    <name evidence="1" type="ORF">HMPREF1171_00712</name>
</gene>
<dbReference type="InterPro" id="IPR036890">
    <property type="entry name" value="HATPase_C_sf"/>
</dbReference>
<dbReference type="Pfam" id="PF13589">
    <property type="entry name" value="HATPase_c_3"/>
    <property type="match status" value="1"/>
</dbReference>
<keyword evidence="2" id="KW-1185">Reference proteome</keyword>
<dbReference type="HOGENOM" id="CLU_037205_0_0_6"/>